<evidence type="ECO:0000313" key="1">
    <source>
        <dbReference type="EMBL" id="KAJ7301908.1"/>
    </source>
</evidence>
<comment type="caution">
    <text evidence="1">The sequence shown here is derived from an EMBL/GenBank/DDBJ whole genome shotgun (WGS) entry which is preliminary data.</text>
</comment>
<keyword evidence="2" id="KW-1185">Reference proteome</keyword>
<accession>A0AAD6YZW4</accession>
<feature type="non-terminal residue" evidence="1">
    <location>
        <position position="164"/>
    </location>
</feature>
<proteinExistence type="predicted"/>
<sequence length="164" mass="18699">IRINRLTFDIFCEILEQNPLFLSCGQKPQRHIAWQLGAFLIRYGQLGSPVQDTSFKLGIGFGTVILYCWRVIRAVHELKPQYAQWFSEEHQLTASAKCEAKIGFPNCVGSSDGSLFQTYAIFAIVDSDLRFGAWDLGWPGSVTNACVFKSSHFWHHRHQYLKDG</sequence>
<name>A0AAD6YZW4_9AGAR</name>
<dbReference type="AlphaFoldDB" id="A0AAD6YZW4"/>
<evidence type="ECO:0000313" key="2">
    <source>
        <dbReference type="Proteomes" id="UP001218218"/>
    </source>
</evidence>
<dbReference type="Proteomes" id="UP001218218">
    <property type="component" value="Unassembled WGS sequence"/>
</dbReference>
<organism evidence="1 2">
    <name type="scientific">Mycena albidolilacea</name>
    <dbReference type="NCBI Taxonomy" id="1033008"/>
    <lineage>
        <taxon>Eukaryota</taxon>
        <taxon>Fungi</taxon>
        <taxon>Dikarya</taxon>
        <taxon>Basidiomycota</taxon>
        <taxon>Agaricomycotina</taxon>
        <taxon>Agaricomycetes</taxon>
        <taxon>Agaricomycetidae</taxon>
        <taxon>Agaricales</taxon>
        <taxon>Marasmiineae</taxon>
        <taxon>Mycenaceae</taxon>
        <taxon>Mycena</taxon>
    </lineage>
</organism>
<evidence type="ECO:0008006" key="3">
    <source>
        <dbReference type="Google" id="ProtNLM"/>
    </source>
</evidence>
<protein>
    <recommendedName>
        <fullName evidence="3">DDE Tnp4 domain-containing protein</fullName>
    </recommendedName>
</protein>
<reference evidence="1" key="1">
    <citation type="submission" date="2023-03" db="EMBL/GenBank/DDBJ databases">
        <title>Massive genome expansion in bonnet fungi (Mycena s.s.) driven by repeated elements and novel gene families across ecological guilds.</title>
        <authorList>
            <consortium name="Lawrence Berkeley National Laboratory"/>
            <person name="Harder C.B."/>
            <person name="Miyauchi S."/>
            <person name="Viragh M."/>
            <person name="Kuo A."/>
            <person name="Thoen E."/>
            <person name="Andreopoulos B."/>
            <person name="Lu D."/>
            <person name="Skrede I."/>
            <person name="Drula E."/>
            <person name="Henrissat B."/>
            <person name="Morin E."/>
            <person name="Kohler A."/>
            <person name="Barry K."/>
            <person name="LaButti K."/>
            <person name="Morin E."/>
            <person name="Salamov A."/>
            <person name="Lipzen A."/>
            <person name="Mereny Z."/>
            <person name="Hegedus B."/>
            <person name="Baldrian P."/>
            <person name="Stursova M."/>
            <person name="Weitz H."/>
            <person name="Taylor A."/>
            <person name="Grigoriev I.V."/>
            <person name="Nagy L.G."/>
            <person name="Martin F."/>
            <person name="Kauserud H."/>
        </authorList>
    </citation>
    <scope>NUCLEOTIDE SEQUENCE</scope>
    <source>
        <strain evidence="1">CBHHK002</strain>
    </source>
</reference>
<dbReference type="EMBL" id="JARIHO010000124">
    <property type="protein sequence ID" value="KAJ7301908.1"/>
    <property type="molecule type" value="Genomic_DNA"/>
</dbReference>
<gene>
    <name evidence="1" type="ORF">DFH08DRAFT_723696</name>
</gene>